<protein>
    <submittedName>
        <fullName evidence="1">Uncharacterized protein</fullName>
    </submittedName>
</protein>
<keyword evidence="2" id="KW-1185">Reference proteome</keyword>
<dbReference type="EMBL" id="CAJJDP010000063">
    <property type="protein sequence ID" value="CAD8174766.1"/>
    <property type="molecule type" value="Genomic_DNA"/>
</dbReference>
<name>A0A8S1VJ88_PAROT</name>
<reference evidence="1" key="1">
    <citation type="submission" date="2021-01" db="EMBL/GenBank/DDBJ databases">
        <authorList>
            <consortium name="Genoscope - CEA"/>
            <person name="William W."/>
        </authorList>
    </citation>
    <scope>NUCLEOTIDE SEQUENCE</scope>
</reference>
<gene>
    <name evidence="1" type="ORF">POCTA_138.1.T0640148</name>
</gene>
<comment type="caution">
    <text evidence="1">The sequence shown here is derived from an EMBL/GenBank/DDBJ whole genome shotgun (WGS) entry which is preliminary data.</text>
</comment>
<evidence type="ECO:0000313" key="1">
    <source>
        <dbReference type="EMBL" id="CAD8174766.1"/>
    </source>
</evidence>
<sequence length="105" mass="12527">MIGMMKMNSMMCLSSLIYIRFIMIKAIKIDNNNKIMIHQKIKFSIMILLFNRWLIKQEVLKSGLQYSDSQQPLNMIKNQEILQQELIVDEQSVSIQIFRKNQELF</sequence>
<dbReference type="Proteomes" id="UP000683925">
    <property type="component" value="Unassembled WGS sequence"/>
</dbReference>
<accession>A0A8S1VJ88</accession>
<dbReference type="AlphaFoldDB" id="A0A8S1VJ88"/>
<proteinExistence type="predicted"/>
<organism evidence="1 2">
    <name type="scientific">Paramecium octaurelia</name>
    <dbReference type="NCBI Taxonomy" id="43137"/>
    <lineage>
        <taxon>Eukaryota</taxon>
        <taxon>Sar</taxon>
        <taxon>Alveolata</taxon>
        <taxon>Ciliophora</taxon>
        <taxon>Intramacronucleata</taxon>
        <taxon>Oligohymenophorea</taxon>
        <taxon>Peniculida</taxon>
        <taxon>Parameciidae</taxon>
        <taxon>Paramecium</taxon>
    </lineage>
</organism>
<evidence type="ECO:0000313" key="2">
    <source>
        <dbReference type="Proteomes" id="UP000683925"/>
    </source>
</evidence>